<dbReference type="RefSeq" id="WP_189458468.1">
    <property type="nucleotide sequence ID" value="NZ_BMYO01000001.1"/>
</dbReference>
<dbReference type="Proteomes" id="UP000604737">
    <property type="component" value="Unassembled WGS sequence"/>
</dbReference>
<reference evidence="2" key="1">
    <citation type="journal article" date="2019" name="Int. J. Syst. Evol. Microbiol.">
        <title>The Global Catalogue of Microorganisms (GCM) 10K type strain sequencing project: providing services to taxonomists for standard genome sequencing and annotation.</title>
        <authorList>
            <consortium name="The Broad Institute Genomics Platform"/>
            <consortium name="The Broad Institute Genome Sequencing Center for Infectious Disease"/>
            <person name="Wu L."/>
            <person name="Ma J."/>
        </authorList>
    </citation>
    <scope>NUCLEOTIDE SEQUENCE [LARGE SCALE GENOMIC DNA]</scope>
    <source>
        <strain evidence="2">KCTC 23701</strain>
    </source>
</reference>
<sequence>MFTCLNQACEAQWKVEDVEIRNEGQGELFRCPLCGARNYVMRSEKSDGKVVYKQVLPPPKYL</sequence>
<dbReference type="EMBL" id="BMYO01000001">
    <property type="protein sequence ID" value="GHD56568.1"/>
    <property type="molecule type" value="Genomic_DNA"/>
</dbReference>
<evidence type="ECO:0008006" key="3">
    <source>
        <dbReference type="Google" id="ProtNLM"/>
    </source>
</evidence>
<evidence type="ECO:0000313" key="1">
    <source>
        <dbReference type="EMBL" id="GHD56568.1"/>
    </source>
</evidence>
<proteinExistence type="predicted"/>
<gene>
    <name evidence="1" type="ORF">GCM10007350_03960</name>
</gene>
<comment type="caution">
    <text evidence="1">The sequence shown here is derived from an EMBL/GenBank/DDBJ whole genome shotgun (WGS) entry which is preliminary data.</text>
</comment>
<organism evidence="1 2">
    <name type="scientific">Jeongeupia chitinilytica</name>
    <dbReference type="NCBI Taxonomy" id="1041641"/>
    <lineage>
        <taxon>Bacteria</taxon>
        <taxon>Pseudomonadati</taxon>
        <taxon>Pseudomonadota</taxon>
        <taxon>Betaproteobacteria</taxon>
        <taxon>Neisseriales</taxon>
        <taxon>Chitinibacteraceae</taxon>
        <taxon>Jeongeupia</taxon>
    </lineage>
</organism>
<keyword evidence="2" id="KW-1185">Reference proteome</keyword>
<accession>A0ABQ3GXU3</accession>
<protein>
    <recommendedName>
        <fullName evidence="3">Cold-shock protein</fullName>
    </recommendedName>
</protein>
<evidence type="ECO:0000313" key="2">
    <source>
        <dbReference type="Proteomes" id="UP000604737"/>
    </source>
</evidence>
<name>A0ABQ3GXU3_9NEIS</name>